<evidence type="ECO:0000256" key="1">
    <source>
        <dbReference type="ARBA" id="ARBA00001946"/>
    </source>
</evidence>
<dbReference type="InterPro" id="IPR012340">
    <property type="entry name" value="NA-bd_OB-fold"/>
</dbReference>
<dbReference type="GO" id="GO:0005737">
    <property type="term" value="C:cytoplasm"/>
    <property type="evidence" value="ECO:0007669"/>
    <property type="project" value="TreeGrafter"/>
</dbReference>
<feature type="domain" description="RNase E/G thioredoxin-like" evidence="11">
    <location>
        <begin position="455"/>
        <end position="536"/>
    </location>
</feature>
<evidence type="ECO:0000256" key="9">
    <source>
        <dbReference type="SAM" id="MobiDB-lite"/>
    </source>
</evidence>
<dbReference type="SUPFAM" id="SSF50249">
    <property type="entry name" value="Nucleic acid-binding proteins"/>
    <property type="match status" value="1"/>
</dbReference>
<protein>
    <submittedName>
        <fullName evidence="12">Ribonuclease E</fullName>
    </submittedName>
</protein>
<dbReference type="GO" id="GO:0004519">
    <property type="term" value="F:endonuclease activity"/>
    <property type="evidence" value="ECO:0007669"/>
    <property type="project" value="UniProtKB-KW"/>
</dbReference>
<evidence type="ECO:0000256" key="7">
    <source>
        <dbReference type="ARBA" id="ARBA00022842"/>
    </source>
</evidence>
<dbReference type="Proteomes" id="UP000637906">
    <property type="component" value="Unassembled WGS sequence"/>
</dbReference>
<dbReference type="NCBIfam" id="TIGR00757">
    <property type="entry name" value="RNaseEG"/>
    <property type="match status" value="1"/>
</dbReference>
<dbReference type="PANTHER" id="PTHR30001:SF1">
    <property type="entry name" value="RIBONUCLEASE E_G-LIKE PROTEIN, CHLOROPLASTIC"/>
    <property type="match status" value="1"/>
</dbReference>
<feature type="region of interest" description="Disordered" evidence="9">
    <location>
        <begin position="108"/>
        <end position="128"/>
    </location>
</feature>
<dbReference type="GO" id="GO:0046872">
    <property type="term" value="F:metal ion binding"/>
    <property type="evidence" value="ECO:0007669"/>
    <property type="project" value="UniProtKB-KW"/>
</dbReference>
<keyword evidence="3" id="KW-0540">Nuclease</keyword>
<feature type="domain" description="RNA-binding protein AU-1/Ribonuclease E/G" evidence="10">
    <location>
        <begin position="171"/>
        <end position="442"/>
    </location>
</feature>
<evidence type="ECO:0000259" key="11">
    <source>
        <dbReference type="Pfam" id="PF20833"/>
    </source>
</evidence>
<evidence type="ECO:0000256" key="8">
    <source>
        <dbReference type="ARBA" id="ARBA00022884"/>
    </source>
</evidence>
<dbReference type="InterPro" id="IPR048583">
    <property type="entry name" value="RNase_E_G_thioredoxin-like"/>
</dbReference>
<dbReference type="Pfam" id="PF10150">
    <property type="entry name" value="RNase_E_G"/>
    <property type="match status" value="1"/>
</dbReference>
<dbReference type="Gene3D" id="2.40.50.140">
    <property type="entry name" value="Nucleic acid-binding proteins"/>
    <property type="match status" value="1"/>
</dbReference>
<comment type="caution">
    <text evidence="12">The sequence shown here is derived from an EMBL/GenBank/DDBJ whole genome shotgun (WGS) entry which is preliminary data.</text>
</comment>
<evidence type="ECO:0000259" key="10">
    <source>
        <dbReference type="Pfam" id="PF10150"/>
    </source>
</evidence>
<keyword evidence="2" id="KW-0963">Cytoplasm</keyword>
<evidence type="ECO:0000313" key="13">
    <source>
        <dbReference type="Proteomes" id="UP000637906"/>
    </source>
</evidence>
<dbReference type="GO" id="GO:0016787">
    <property type="term" value="F:hydrolase activity"/>
    <property type="evidence" value="ECO:0007669"/>
    <property type="project" value="UniProtKB-KW"/>
</dbReference>
<reference evidence="12 13" key="1">
    <citation type="journal article" date="2021" name="Microb. Ecol.">
        <title>Candidatus Mesenet longicola: Novel Endosymbionts of Brontispa longissima that Induce Cytoplasmic Incompatibility.</title>
        <authorList>
            <person name="Takano S."/>
            <person name="Gotoh Y."/>
            <person name="Hayashi T."/>
        </authorList>
    </citation>
    <scope>NUCLEOTIDE SEQUENCE [LARGE SCALE GENOMIC DNA]</scope>
    <source>
        <strain evidence="12">L5</strain>
    </source>
</reference>
<comment type="cofactor">
    <cofactor evidence="1">
        <name>Mg(2+)</name>
        <dbReference type="ChEBI" id="CHEBI:18420"/>
    </cofactor>
</comment>
<dbReference type="InterPro" id="IPR019307">
    <property type="entry name" value="RNA-bd_AU-1/RNase_E/G"/>
</dbReference>
<evidence type="ECO:0000256" key="2">
    <source>
        <dbReference type="ARBA" id="ARBA00022490"/>
    </source>
</evidence>
<keyword evidence="5" id="KW-0255">Endonuclease</keyword>
<keyword evidence="4" id="KW-0479">Metal-binding</keyword>
<gene>
    <name evidence="12" type="ORF">sL5_01370</name>
</gene>
<keyword evidence="7" id="KW-0460">Magnesium</keyword>
<evidence type="ECO:0000256" key="4">
    <source>
        <dbReference type="ARBA" id="ARBA00022723"/>
    </source>
</evidence>
<dbReference type="PANTHER" id="PTHR30001">
    <property type="entry name" value="RIBONUCLEASE"/>
    <property type="match status" value="1"/>
</dbReference>
<name>A0A8J3HU94_9RICK</name>
<organism evidence="12 13">
    <name type="scientific">Candidatus Mesenet longicola</name>
    <dbReference type="NCBI Taxonomy" id="1892558"/>
    <lineage>
        <taxon>Bacteria</taxon>
        <taxon>Pseudomonadati</taxon>
        <taxon>Pseudomonadota</taxon>
        <taxon>Alphaproteobacteria</taxon>
        <taxon>Rickettsiales</taxon>
        <taxon>Anaplasmataceae</taxon>
        <taxon>Candidatus Mesenet</taxon>
    </lineage>
</organism>
<evidence type="ECO:0000256" key="3">
    <source>
        <dbReference type="ARBA" id="ARBA00022722"/>
    </source>
</evidence>
<evidence type="ECO:0000256" key="5">
    <source>
        <dbReference type="ARBA" id="ARBA00022759"/>
    </source>
</evidence>
<evidence type="ECO:0000256" key="6">
    <source>
        <dbReference type="ARBA" id="ARBA00022801"/>
    </source>
</evidence>
<dbReference type="AlphaFoldDB" id="A0A8J3HU94"/>
<keyword evidence="8" id="KW-0694">RNA-binding</keyword>
<dbReference type="GO" id="GO:0006364">
    <property type="term" value="P:rRNA processing"/>
    <property type="evidence" value="ECO:0007669"/>
    <property type="project" value="TreeGrafter"/>
</dbReference>
<accession>A0A8J3HU94</accession>
<dbReference type="InterPro" id="IPR004659">
    <property type="entry name" value="RNase_E/G"/>
</dbReference>
<dbReference type="Pfam" id="PF20833">
    <property type="entry name" value="RNase_E_G_Thio"/>
    <property type="match status" value="1"/>
</dbReference>
<dbReference type="GO" id="GO:0003723">
    <property type="term" value="F:RNA binding"/>
    <property type="evidence" value="ECO:0007669"/>
    <property type="project" value="UniProtKB-KW"/>
</dbReference>
<sequence>MSSRDKKILIDAILQDEIKIAVLDDDKIVGFEQDIKGKKQLKGNIYTALVKRIEPSLQAVFIEYEKNKQGFLSFYEISPIYYQLPEDEKKLLLQQFYSYKKCVQNNKESTSNDQSVSEQSDDDCTDNNESSLPVYKKYKLQDVIQLNQKILVQLTKEARGYKGASFSTYITLVGKYCVLMPNSNSKGGVSRRIEDENVRKYLREVLSSIQLQEKTSLIIRTVGAFRKKEEIEQDYIELCSVWKKIQNKQNSITDSKVPVLIHSETDVITRSLRDFYDNQVGEITVSGEEAYKIVKEYVKPLRNKLRIELYKNILPIFVYYKVEEQISKLYNNLVELPSGGYLVITPTEALVSIDVNSGKMTGEGSIEETAYKTNMEAVQEIARQVSLRGLSGLIVIDFIDMVKQEHCQEVELAVKEAFKNDRAKIQYGCINSFGLMEISRQRIKQSILESNTVECFYCKGIGKIKSMEVIALSILRELKYAVDKNRGKIFNLYANYWVIAYIFNSKRSIISEIEREYNILLNVDVDNNLDIDNFYLKISGDVHNCENSPILDFNQSNQKSQRKNSKVLHKSNRTNNVKKGKSWLTRWLLRLLK</sequence>
<dbReference type="EMBL" id="BNGU01000003">
    <property type="protein sequence ID" value="GHM59144.1"/>
    <property type="molecule type" value="Genomic_DNA"/>
</dbReference>
<dbReference type="GO" id="GO:0004540">
    <property type="term" value="F:RNA nuclease activity"/>
    <property type="evidence" value="ECO:0007669"/>
    <property type="project" value="InterPro"/>
</dbReference>
<keyword evidence="13" id="KW-1185">Reference proteome</keyword>
<keyword evidence="6" id="KW-0378">Hydrolase</keyword>
<feature type="compositionally biased region" description="Polar residues" evidence="9">
    <location>
        <begin position="108"/>
        <end position="118"/>
    </location>
</feature>
<dbReference type="Gene3D" id="3.40.1260.20">
    <property type="entry name" value="Ribonuclease E, catalytic domain"/>
    <property type="match status" value="1"/>
</dbReference>
<evidence type="ECO:0000313" key="12">
    <source>
        <dbReference type="EMBL" id="GHM59144.1"/>
    </source>
</evidence>
<proteinExistence type="predicted"/>